<dbReference type="SUPFAM" id="SSF101936">
    <property type="entry name" value="DNA-binding pseudobarrel domain"/>
    <property type="match status" value="1"/>
</dbReference>
<sequence>MNKVRSELPLSYITVKTTKSRIDKGLLAIPASLVHLFSKVKNNKIYLVNETGTTEAKSFTPYDSTSRECRIGGLRPFYQRYKVKDGDELVIQFLDDNKFRILPEALFLKTLNKHFSKLENSQSEKETDRLLSKISEITNLSKEEILRNEYIMLSNRKIELRKKIKKKETLVRENVPFPIRRILLELYKGKCQVTGFTFQMKSGNPYFELHHIDPEKGNHVKNILVVCPNVHAQFTYANVEQHFDQDGWLRKVKFNQDEYDVFQIIDKIKEEFEKEIHY</sequence>
<dbReference type="Proteomes" id="UP000266389">
    <property type="component" value="Unassembled WGS sequence"/>
</dbReference>
<comment type="caution">
    <text evidence="2">The sequence shown here is derived from an EMBL/GenBank/DDBJ whole genome shotgun (WGS) entry which is preliminary data.</text>
</comment>
<gene>
    <name evidence="2" type="ORF">D0433_11915</name>
</gene>
<evidence type="ECO:0000313" key="3">
    <source>
        <dbReference type="Proteomes" id="UP000266389"/>
    </source>
</evidence>
<dbReference type="CDD" id="cd00085">
    <property type="entry name" value="HNHc"/>
    <property type="match status" value="1"/>
</dbReference>
<proteinExistence type="predicted"/>
<dbReference type="AlphaFoldDB" id="A0A395LX58"/>
<feature type="domain" description="HNH nuclease" evidence="1">
    <location>
        <begin position="178"/>
        <end position="232"/>
    </location>
</feature>
<name>A0A395LX58_9BACT</name>
<evidence type="ECO:0000313" key="2">
    <source>
        <dbReference type="EMBL" id="RFM23186.1"/>
    </source>
</evidence>
<keyword evidence="2" id="KW-0540">Nuclease</keyword>
<dbReference type="EMBL" id="PHFL01000068">
    <property type="protein sequence ID" value="RFM23186.1"/>
    <property type="molecule type" value="Genomic_DNA"/>
</dbReference>
<dbReference type="InterPro" id="IPR003615">
    <property type="entry name" value="HNH_nuc"/>
</dbReference>
<accession>A0A395LX58</accession>
<dbReference type="InterPro" id="IPR015300">
    <property type="entry name" value="DNA-bd_pseudobarrel_sf"/>
</dbReference>
<keyword evidence="2" id="KW-0378">Hydrolase</keyword>
<dbReference type="GO" id="GO:0004519">
    <property type="term" value="F:endonuclease activity"/>
    <property type="evidence" value="ECO:0007669"/>
    <property type="project" value="UniProtKB-KW"/>
</dbReference>
<evidence type="ECO:0000259" key="1">
    <source>
        <dbReference type="SMART" id="SM00507"/>
    </source>
</evidence>
<dbReference type="SMART" id="SM00507">
    <property type="entry name" value="HNHc"/>
    <property type="match status" value="1"/>
</dbReference>
<keyword evidence="2" id="KW-0255">Endonuclease</keyword>
<protein>
    <submittedName>
        <fullName evidence="2">HNH endonuclease</fullName>
    </submittedName>
</protein>
<organism evidence="2 3">
    <name type="scientific">Candidatus Thermochlorobacter aerophilus</name>
    <dbReference type="NCBI Taxonomy" id="1868324"/>
    <lineage>
        <taxon>Bacteria</taxon>
        <taxon>Pseudomonadati</taxon>
        <taxon>Chlorobiota</taxon>
        <taxon>Chlorobiia</taxon>
        <taxon>Chlorobiales</taxon>
        <taxon>Candidatus Thermochlorobacteriaceae</taxon>
        <taxon>Candidatus Thermochlorobacter</taxon>
    </lineage>
</organism>
<reference evidence="2 3" key="1">
    <citation type="journal article" date="2011" name="ISME J.">
        <title>Community ecology of hot spring cyanobacterial mats: predominant populations and their functional potential.</title>
        <authorList>
            <person name="Klatt C.G."/>
            <person name="Wood J.M."/>
            <person name="Rusch D.B."/>
            <person name="Bateson M.M."/>
            <person name="Hamamura N."/>
            <person name="Heidelberg J.F."/>
            <person name="Grossman A.R."/>
            <person name="Bhaya D."/>
            <person name="Cohan F.M."/>
            <person name="Kuhl M."/>
            <person name="Bryant D.A."/>
            <person name="Ward D.M."/>
        </authorList>
    </citation>
    <scope>NUCLEOTIDE SEQUENCE [LARGE SCALE GENOMIC DNA]</scope>
    <source>
        <strain evidence="2">OS</strain>
    </source>
</reference>